<gene>
    <name evidence="2" type="ORF">QQX98_003298</name>
</gene>
<feature type="compositionally biased region" description="Acidic residues" evidence="1">
    <location>
        <begin position="89"/>
        <end position="100"/>
    </location>
</feature>
<sequence>MEPRRLRSRPLPATAPDPARAPRATRSTRRTATPSVAASEPKQANSAPAQASQSAEAARPNLIARRGARIPAPDRAASIISITTVPPLGDDDTDIDEEDRASEAPYEGHVTSSVVDQAEATRYAIMEHTLPDLVHTTEDLMNRLEHADYDDPVFRGLVRVKRGAFVGARENFEESKTSPFIDWAQALELYATEESTIAAATAIVRANMVTTLDEVLNLKAGQQLDPFPLLERLNSWFPSLFVVSKEMFEHPQLTLDVRTWYLIEVLRGQKSEPKYRQIIADVFCEPADNIPFPQRFTSGPFKTLGETTDESLEELCSERISRIIPFIKKDKKTYGVEQLRHLFPFPRLLDDLETWLRKTYAMLGEPIRRGRSNSEHESNKFVDAEEEIDDSQADAASESQPIVRAGTGEEQPSLFSGKASVSYLNGQQRNTHLAPPSNQQQDVHPPEAPRDYPEHSNAELLGSPMPPSSSLLLGQGTANGSDKKLRYHDPFRPGTVKKQEKKEEEEEEEEEDPFETDTRPLNKGKRAAISSSMPPPPRPKRPRFESSQPVSATSSASTNPWTRSEPLSSAPTDNDFEALKKAKLAVTQKARLLVAPAPRRIAWSNHDSAVLLQLIRERHAAWAAIENHDNDQFEHPRNQQAYRDKARNMKVDYLLTDAILPPCFDLVVLSRKEINRLISIGKNPYRRESDINPEGEAVNTEYDGGLLGSSREE</sequence>
<keyword evidence="3" id="KW-1185">Reference proteome</keyword>
<evidence type="ECO:0008006" key="4">
    <source>
        <dbReference type="Google" id="ProtNLM"/>
    </source>
</evidence>
<comment type="caution">
    <text evidence="2">The sequence shown here is derived from an EMBL/GenBank/DDBJ whole genome shotgun (WGS) entry which is preliminary data.</text>
</comment>
<protein>
    <recommendedName>
        <fullName evidence="4">Myb-like domain-containing protein</fullName>
    </recommendedName>
</protein>
<feature type="compositionally biased region" description="Low complexity" evidence="1">
    <location>
        <begin position="460"/>
        <end position="476"/>
    </location>
</feature>
<name>A0ABR1HEB7_9HYPO</name>
<proteinExistence type="predicted"/>
<accession>A0ABR1HEB7</accession>
<dbReference type="EMBL" id="JAZAVJ010000037">
    <property type="protein sequence ID" value="KAK7419529.1"/>
    <property type="molecule type" value="Genomic_DNA"/>
</dbReference>
<feature type="compositionally biased region" description="Basic and acidic residues" evidence="1">
    <location>
        <begin position="444"/>
        <end position="457"/>
    </location>
</feature>
<feature type="region of interest" description="Disordered" evidence="1">
    <location>
        <begin position="688"/>
        <end position="713"/>
    </location>
</feature>
<feature type="compositionally biased region" description="Low complexity" evidence="1">
    <location>
        <begin position="12"/>
        <end position="58"/>
    </location>
</feature>
<reference evidence="2 3" key="1">
    <citation type="journal article" date="2025" name="Microbiol. Resour. Announc.">
        <title>Draft genome sequences for Neonectria magnoliae and Neonectria punicea, canker pathogens of Liriodendron tulipifera and Acer saccharum in West Virginia.</title>
        <authorList>
            <person name="Petronek H.M."/>
            <person name="Kasson M.T."/>
            <person name="Metheny A.M."/>
            <person name="Stauder C.M."/>
            <person name="Lovett B."/>
            <person name="Lynch S.C."/>
            <person name="Garnas J.R."/>
            <person name="Kasson L.R."/>
            <person name="Stajich J.E."/>
        </authorList>
    </citation>
    <scope>NUCLEOTIDE SEQUENCE [LARGE SCALE GENOMIC DNA]</scope>
    <source>
        <strain evidence="2 3">NRRL 64653</strain>
    </source>
</reference>
<feature type="compositionally biased region" description="Acidic residues" evidence="1">
    <location>
        <begin position="503"/>
        <end position="515"/>
    </location>
</feature>
<evidence type="ECO:0000256" key="1">
    <source>
        <dbReference type="SAM" id="MobiDB-lite"/>
    </source>
</evidence>
<evidence type="ECO:0000313" key="3">
    <source>
        <dbReference type="Proteomes" id="UP001498476"/>
    </source>
</evidence>
<feature type="region of interest" description="Disordered" evidence="1">
    <location>
        <begin position="428"/>
        <end position="574"/>
    </location>
</feature>
<evidence type="ECO:0000313" key="2">
    <source>
        <dbReference type="EMBL" id="KAK7419529.1"/>
    </source>
</evidence>
<feature type="compositionally biased region" description="Polar residues" evidence="1">
    <location>
        <begin position="428"/>
        <end position="442"/>
    </location>
</feature>
<organism evidence="2 3">
    <name type="scientific">Neonectria punicea</name>
    <dbReference type="NCBI Taxonomy" id="979145"/>
    <lineage>
        <taxon>Eukaryota</taxon>
        <taxon>Fungi</taxon>
        <taxon>Dikarya</taxon>
        <taxon>Ascomycota</taxon>
        <taxon>Pezizomycotina</taxon>
        <taxon>Sordariomycetes</taxon>
        <taxon>Hypocreomycetidae</taxon>
        <taxon>Hypocreales</taxon>
        <taxon>Nectriaceae</taxon>
        <taxon>Neonectria</taxon>
    </lineage>
</organism>
<feature type="compositionally biased region" description="Basic and acidic residues" evidence="1">
    <location>
        <begin position="481"/>
        <end position="502"/>
    </location>
</feature>
<dbReference type="Proteomes" id="UP001498476">
    <property type="component" value="Unassembled WGS sequence"/>
</dbReference>
<feature type="region of interest" description="Disordered" evidence="1">
    <location>
        <begin position="1"/>
        <end position="111"/>
    </location>
</feature>
<feature type="compositionally biased region" description="Polar residues" evidence="1">
    <location>
        <begin position="559"/>
        <end position="572"/>
    </location>
</feature>